<evidence type="ECO:0000256" key="3">
    <source>
        <dbReference type="ARBA" id="ARBA00022769"/>
    </source>
</evidence>
<dbReference type="SUPFAM" id="SSF47781">
    <property type="entry name" value="RuvA domain 2-like"/>
    <property type="match status" value="1"/>
</dbReference>
<keyword evidence="1 7" id="KW-0963">Cytoplasm</keyword>
<evidence type="ECO:0000256" key="5">
    <source>
        <dbReference type="ARBA" id="ARBA00023204"/>
    </source>
</evidence>
<evidence type="ECO:0000256" key="7">
    <source>
        <dbReference type="HAMAP-Rule" id="MF_00203"/>
    </source>
</evidence>
<dbReference type="Pfam" id="PF02151">
    <property type="entry name" value="UVR"/>
    <property type="match status" value="1"/>
</dbReference>
<dbReference type="STRING" id="1561.NPD11_2222"/>
<dbReference type="NCBIfam" id="NF001824">
    <property type="entry name" value="PRK00558.1-5"/>
    <property type="match status" value="1"/>
</dbReference>
<dbReference type="OrthoDB" id="9804933at2"/>
<dbReference type="eggNOG" id="COG0322">
    <property type="taxonomic scope" value="Bacteria"/>
</dbReference>
<evidence type="ECO:0000256" key="1">
    <source>
        <dbReference type="ARBA" id="ARBA00022490"/>
    </source>
</evidence>
<dbReference type="Pfam" id="PF12826">
    <property type="entry name" value="HHH_2"/>
    <property type="match status" value="1"/>
</dbReference>
<dbReference type="Gene3D" id="1.10.150.20">
    <property type="entry name" value="5' to 3' exonuclease, C-terminal subdomain"/>
    <property type="match status" value="1"/>
</dbReference>
<dbReference type="InterPro" id="IPR050066">
    <property type="entry name" value="UvrABC_protein_C"/>
</dbReference>
<dbReference type="InterPro" id="IPR000305">
    <property type="entry name" value="GIY-YIG_endonuc"/>
</dbReference>
<dbReference type="KEGG" id="cbv:U729_771"/>
<dbReference type="HOGENOM" id="CLU_014841_3_2_9"/>
<dbReference type="CDD" id="cd10434">
    <property type="entry name" value="GIY-YIG_UvrC_Cho"/>
    <property type="match status" value="1"/>
</dbReference>
<dbReference type="SUPFAM" id="SSF82771">
    <property type="entry name" value="GIY-YIG endonuclease"/>
    <property type="match status" value="1"/>
</dbReference>
<sequence>MFDFEYQLKILPEKPGVYLMKNSLGEIIYVGKAKILKNRVRQYFRNSKNHSEKVKAMVKNIAEFEYIVTDSEMEALILECNLIKKYSPKYNISLKDDKFYPFIKITTNEDFPRVFVTRNFARDGNKYFGPYTNGAAVYETINLIRKVFPIRTCKKAIVEGGEPTRTCLNFHIGKCNGPCGGYVSKEDYSKIINSVIDILNGKDKEITKELKRKMEEASMNLEFEKAASYRDKILAIEALVQKQKMFKVTDEDEDFINIYSDEKDSCIQIFFLRGGKITGREHFMIENTALENPSDVISQFIVNFYSGATKIGKTIYVPEVSDKEVLEEFLSVKRESKVILKVPQKGDKKSMLDMVRENAKITLEQFKEKIVMEKEINNIALNELRNVLLLDELPHRIEAYDISNIQGVDSVGSMIVFEDGKAKNSNYRRFRIKTVKGANDYDSMREILERRFSHGLREIKEIQERELVFSNGKFSNFPDLIMMDGGKGQVNIALDVLKKLDIDIPVCGLVKDDKHQTRGIIYNNEEIIINRSSNLMQLIRRIQDEVHRFAITYHRSLRDKRTLHSILDDIPYIGSKRRKELLMKFGSVEKVKEATLEELLETPSIDRKSAQSILDYFNNRKSK</sequence>
<comment type="similarity">
    <text evidence="7">Belongs to the UvrC family.</text>
</comment>
<dbReference type="PROSITE" id="PS50164">
    <property type="entry name" value="GIY_YIG"/>
    <property type="match status" value="1"/>
</dbReference>
<dbReference type="InterPro" id="IPR035901">
    <property type="entry name" value="GIY-YIG_endonuc_sf"/>
</dbReference>
<dbReference type="InterPro" id="IPR001162">
    <property type="entry name" value="UvrC_RNase_H_dom"/>
</dbReference>
<comment type="function">
    <text evidence="7">The UvrABC repair system catalyzes the recognition and processing of DNA lesions. UvrC both incises the 5' and 3' sides of the lesion. The N-terminal half is responsible for the 3' incision and the C-terminal half is responsible for the 5' incision.</text>
</comment>
<dbReference type="InterPro" id="IPR001943">
    <property type="entry name" value="UVR_dom"/>
</dbReference>
<dbReference type="InterPro" id="IPR041663">
    <property type="entry name" value="DisA/LigA_HHH"/>
</dbReference>
<evidence type="ECO:0000313" key="12">
    <source>
        <dbReference type="Proteomes" id="UP000030635"/>
    </source>
</evidence>
<feature type="domain" description="GIY-YIG" evidence="9">
    <location>
        <begin position="13"/>
        <end position="92"/>
    </location>
</feature>
<keyword evidence="5 7" id="KW-0234">DNA repair</keyword>
<dbReference type="GO" id="GO:0009432">
    <property type="term" value="P:SOS response"/>
    <property type="evidence" value="ECO:0007669"/>
    <property type="project" value="UniProtKB-UniRule"/>
</dbReference>
<dbReference type="PROSITE" id="PS50165">
    <property type="entry name" value="UVRC"/>
    <property type="match status" value="1"/>
</dbReference>
<proteinExistence type="inferred from homology"/>
<dbReference type="Gene3D" id="4.10.860.10">
    <property type="entry name" value="UVR domain"/>
    <property type="match status" value="1"/>
</dbReference>
<dbReference type="GO" id="GO:0009381">
    <property type="term" value="F:excinuclease ABC activity"/>
    <property type="evidence" value="ECO:0007669"/>
    <property type="project" value="UniProtKB-UniRule"/>
</dbReference>
<dbReference type="RefSeq" id="WP_039311812.1">
    <property type="nucleotide sequence ID" value="NZ_CP006905.1"/>
</dbReference>
<dbReference type="GO" id="GO:0005737">
    <property type="term" value="C:cytoplasm"/>
    <property type="evidence" value="ECO:0007669"/>
    <property type="project" value="UniProtKB-SubCell"/>
</dbReference>
<evidence type="ECO:0000259" key="8">
    <source>
        <dbReference type="PROSITE" id="PS50151"/>
    </source>
</evidence>
<keyword evidence="12" id="KW-1185">Reference proteome</keyword>
<dbReference type="PANTHER" id="PTHR30562:SF1">
    <property type="entry name" value="UVRABC SYSTEM PROTEIN C"/>
    <property type="match status" value="1"/>
</dbReference>
<dbReference type="InterPro" id="IPR004791">
    <property type="entry name" value="UvrC"/>
</dbReference>
<dbReference type="GO" id="GO:0009380">
    <property type="term" value="C:excinuclease repair complex"/>
    <property type="evidence" value="ECO:0007669"/>
    <property type="project" value="InterPro"/>
</dbReference>
<evidence type="ECO:0000313" key="11">
    <source>
        <dbReference type="EMBL" id="AIY84787.1"/>
    </source>
</evidence>
<evidence type="ECO:0000259" key="9">
    <source>
        <dbReference type="PROSITE" id="PS50164"/>
    </source>
</evidence>
<protein>
    <recommendedName>
        <fullName evidence="7">UvrABC system protein C</fullName>
        <shortName evidence="7">Protein UvrC</shortName>
    </recommendedName>
    <alternativeName>
        <fullName evidence="7">Excinuclease ABC subunit C</fullName>
    </alternativeName>
</protein>
<keyword evidence="6 7" id="KW-0742">SOS response</keyword>
<gene>
    <name evidence="7 11" type="primary">uvrC</name>
    <name evidence="11" type="ORF">U729_771</name>
</gene>
<keyword evidence="3 7" id="KW-0228">DNA excision</keyword>
<dbReference type="Gene3D" id="3.30.420.340">
    <property type="entry name" value="UvrC, RNAse H endonuclease domain"/>
    <property type="match status" value="1"/>
</dbReference>
<comment type="subcellular location">
    <subcellularLocation>
        <location evidence="7">Cytoplasm</location>
    </subcellularLocation>
</comment>
<dbReference type="NCBIfam" id="TIGR00194">
    <property type="entry name" value="uvrC"/>
    <property type="match status" value="1"/>
</dbReference>
<dbReference type="InterPro" id="IPR036876">
    <property type="entry name" value="UVR_dom_sf"/>
</dbReference>
<organism evidence="11 12">
    <name type="scientific">Clostridium baratii str. Sullivan</name>
    <dbReference type="NCBI Taxonomy" id="1415775"/>
    <lineage>
        <taxon>Bacteria</taxon>
        <taxon>Bacillati</taxon>
        <taxon>Bacillota</taxon>
        <taxon>Clostridia</taxon>
        <taxon>Eubacteriales</taxon>
        <taxon>Clostridiaceae</taxon>
        <taxon>Clostridium</taxon>
    </lineage>
</organism>
<dbReference type="Pfam" id="PF01541">
    <property type="entry name" value="GIY-YIG"/>
    <property type="match status" value="1"/>
</dbReference>
<dbReference type="AlphaFoldDB" id="A0A0A7FYY9"/>
<dbReference type="FunFam" id="3.40.1440.10:FF:000001">
    <property type="entry name" value="UvrABC system protein C"/>
    <property type="match status" value="1"/>
</dbReference>
<comment type="subunit">
    <text evidence="7">Interacts with UvrB in an incision complex.</text>
</comment>
<dbReference type="PROSITE" id="PS50151">
    <property type="entry name" value="UVR"/>
    <property type="match status" value="1"/>
</dbReference>
<dbReference type="InterPro" id="IPR038476">
    <property type="entry name" value="UvrC_RNase_H_dom_sf"/>
</dbReference>
<evidence type="ECO:0000256" key="6">
    <source>
        <dbReference type="ARBA" id="ARBA00023236"/>
    </source>
</evidence>
<name>A0A0A7FYY9_9CLOT</name>
<evidence type="ECO:0000256" key="2">
    <source>
        <dbReference type="ARBA" id="ARBA00022763"/>
    </source>
</evidence>
<reference evidence="11 12" key="1">
    <citation type="journal article" date="2015" name="Infect. Genet. Evol.">
        <title>Genomic sequences of six botulinum neurotoxin-producing strains representing three clostridial species illustrate the mobility and diversity of botulinum neurotoxin genes.</title>
        <authorList>
            <person name="Smith T.J."/>
            <person name="Hill K.K."/>
            <person name="Xie G."/>
            <person name="Foley B.T."/>
            <person name="Williamson C.H."/>
            <person name="Foster J.T."/>
            <person name="Johnson S.L."/>
            <person name="Chertkov O."/>
            <person name="Teshima H."/>
            <person name="Gibbons H.S."/>
            <person name="Johnsky L.A."/>
            <person name="Karavis M.A."/>
            <person name="Smith L.A."/>
        </authorList>
    </citation>
    <scope>NUCLEOTIDE SEQUENCE [LARGE SCALE GENOMIC DNA]</scope>
    <source>
        <strain evidence="11 12">Sullivan</strain>
    </source>
</reference>
<dbReference type="SMART" id="SM00465">
    <property type="entry name" value="GIYc"/>
    <property type="match status" value="1"/>
</dbReference>
<accession>A0A0A7FYY9</accession>
<dbReference type="GO" id="GO:0006289">
    <property type="term" value="P:nucleotide-excision repair"/>
    <property type="evidence" value="ECO:0007669"/>
    <property type="project" value="UniProtKB-UniRule"/>
</dbReference>
<keyword evidence="2 7" id="KW-0227">DNA damage</keyword>
<dbReference type="Pfam" id="PF22920">
    <property type="entry name" value="UvrC_RNaseH"/>
    <property type="match status" value="1"/>
</dbReference>
<feature type="domain" description="UvrC family homology region profile" evidence="10">
    <location>
        <begin position="255"/>
        <end position="497"/>
    </location>
</feature>
<dbReference type="GO" id="GO:0003677">
    <property type="term" value="F:DNA binding"/>
    <property type="evidence" value="ECO:0007669"/>
    <property type="project" value="UniProtKB-UniRule"/>
</dbReference>
<dbReference type="Gene3D" id="3.40.1440.10">
    <property type="entry name" value="GIY-YIG endonuclease"/>
    <property type="match status" value="1"/>
</dbReference>
<dbReference type="EMBL" id="CP006905">
    <property type="protein sequence ID" value="AIY84787.1"/>
    <property type="molecule type" value="Genomic_DNA"/>
</dbReference>
<dbReference type="PANTHER" id="PTHR30562">
    <property type="entry name" value="UVRC/OXIDOREDUCTASE"/>
    <property type="match status" value="1"/>
</dbReference>
<evidence type="ECO:0000259" key="10">
    <source>
        <dbReference type="PROSITE" id="PS50165"/>
    </source>
</evidence>
<feature type="domain" description="UVR" evidence="8">
    <location>
        <begin position="204"/>
        <end position="239"/>
    </location>
</feature>
<dbReference type="Pfam" id="PF08459">
    <property type="entry name" value="UvrC_RNaseH_dom"/>
    <property type="match status" value="1"/>
</dbReference>
<evidence type="ECO:0000256" key="4">
    <source>
        <dbReference type="ARBA" id="ARBA00022881"/>
    </source>
</evidence>
<dbReference type="InterPro" id="IPR010994">
    <property type="entry name" value="RuvA_2-like"/>
</dbReference>
<dbReference type="HAMAP" id="MF_00203">
    <property type="entry name" value="UvrC"/>
    <property type="match status" value="1"/>
</dbReference>
<dbReference type="InterPro" id="IPR047296">
    <property type="entry name" value="GIY-YIG_UvrC_Cho"/>
</dbReference>
<keyword evidence="4 7" id="KW-0267">Excision nuclease</keyword>
<dbReference type="SUPFAM" id="SSF46600">
    <property type="entry name" value="C-terminal UvrC-binding domain of UvrB"/>
    <property type="match status" value="1"/>
</dbReference>
<dbReference type="Proteomes" id="UP000030635">
    <property type="component" value="Chromosome"/>
</dbReference>